<dbReference type="PATRIC" id="fig|1515334.3.peg.2490"/>
<dbReference type="PANTHER" id="PTHR30327">
    <property type="entry name" value="UNCHARACTERIZED PROTEIN YQGE"/>
    <property type="match status" value="1"/>
</dbReference>
<dbReference type="GO" id="GO:0005829">
    <property type="term" value="C:cytosol"/>
    <property type="evidence" value="ECO:0007669"/>
    <property type="project" value="TreeGrafter"/>
</dbReference>
<dbReference type="Proteomes" id="UP000030960">
    <property type="component" value="Unassembled WGS sequence"/>
</dbReference>
<comment type="similarity">
    <text evidence="1 2">Belongs to the UPF0301 (AlgH) family.</text>
</comment>
<comment type="caution">
    <text evidence="3">The sequence shown here is derived from an EMBL/GenBank/DDBJ whole genome shotgun (WGS) entry which is preliminary data.</text>
</comment>
<dbReference type="NCBIfam" id="NF001268">
    <property type="entry name" value="PRK00228.1-4"/>
    <property type="match status" value="1"/>
</dbReference>
<evidence type="ECO:0000313" key="4">
    <source>
        <dbReference type="Proteomes" id="UP000030960"/>
    </source>
</evidence>
<dbReference type="PANTHER" id="PTHR30327:SF1">
    <property type="entry name" value="UPF0301 PROTEIN YQGE"/>
    <property type="match status" value="1"/>
</dbReference>
<dbReference type="RefSeq" id="WP_043141615.1">
    <property type="nucleotide sequence ID" value="NZ_AP022337.1"/>
</dbReference>
<dbReference type="NCBIfam" id="NF001266">
    <property type="entry name" value="PRK00228.1-1"/>
    <property type="match status" value="1"/>
</dbReference>
<organism evidence="3 4">
    <name type="scientific">Mameliella alba</name>
    <dbReference type="NCBI Taxonomy" id="561184"/>
    <lineage>
        <taxon>Bacteria</taxon>
        <taxon>Pseudomonadati</taxon>
        <taxon>Pseudomonadota</taxon>
        <taxon>Alphaproteobacteria</taxon>
        <taxon>Rhodobacterales</taxon>
        <taxon>Roseobacteraceae</taxon>
        <taxon>Mameliella</taxon>
    </lineage>
</organism>
<dbReference type="GeneID" id="66502302"/>
<evidence type="ECO:0000256" key="1">
    <source>
        <dbReference type="ARBA" id="ARBA00009600"/>
    </source>
</evidence>
<dbReference type="EMBL" id="JSUQ01000009">
    <property type="protein sequence ID" value="KHQ52929.1"/>
    <property type="molecule type" value="Genomic_DNA"/>
</dbReference>
<protein>
    <recommendedName>
        <fullName evidence="2">UPF0301 protein OA50_02473</fullName>
    </recommendedName>
</protein>
<proteinExistence type="inferred from homology"/>
<evidence type="ECO:0000313" key="3">
    <source>
        <dbReference type="EMBL" id="KHQ52929.1"/>
    </source>
</evidence>
<accession>A0A225PSF4</accession>
<dbReference type="Pfam" id="PF02622">
    <property type="entry name" value="DUF179"/>
    <property type="match status" value="1"/>
</dbReference>
<dbReference type="STRING" id="561184.SAMN05216376_11093"/>
<dbReference type="SUPFAM" id="SSF143456">
    <property type="entry name" value="VC0467-like"/>
    <property type="match status" value="1"/>
</dbReference>
<dbReference type="Gene3D" id="3.40.1740.10">
    <property type="entry name" value="VC0467-like"/>
    <property type="match status" value="1"/>
</dbReference>
<dbReference type="HAMAP" id="MF_00758">
    <property type="entry name" value="UPF0301"/>
    <property type="match status" value="1"/>
</dbReference>
<evidence type="ECO:0000256" key="2">
    <source>
        <dbReference type="HAMAP-Rule" id="MF_00758"/>
    </source>
</evidence>
<keyword evidence="4" id="KW-1185">Reference proteome</keyword>
<name>A0A0B3SR84_9RHOB</name>
<gene>
    <name evidence="3" type="ORF">OA50_02473</name>
</gene>
<accession>A0A0B3SR84</accession>
<dbReference type="InterPro" id="IPR003774">
    <property type="entry name" value="AlgH-like"/>
</dbReference>
<sequence>MAAETGTPQTNLTGHLLIAMPGMGDPRFEHSVVFICDHSDEGAMGLIVNKPSNDVDMPTLLSQLDIDQVSDLSERSVHFGGPVEMGRGFVLHTPDYHSVVTTLEVRDDIHMTATLDILEDLARGEGPEKWMMMLGYAGWAAGQLEGEIAENGWLVCDASPELIFEMADMDKWEAALKTLGVAALALSSAGGRA</sequence>
<dbReference type="AlphaFoldDB" id="A0A0B3SR84"/>
<reference evidence="3 4" key="1">
    <citation type="submission" date="2014-10" db="EMBL/GenBank/DDBJ databases">
        <title>Genome sequence of Ponticoccus sp. strain UMTAT08 isolated from clonal culture of toxic dinoflagellate Alexandrium tamiyavanichii.</title>
        <authorList>
            <person name="Gan H.Y."/>
            <person name="Muhd D.-D."/>
            <person name="Mohd Noor M.E."/>
            <person name="Yeong Y.S."/>
            <person name="Usup G."/>
        </authorList>
    </citation>
    <scope>NUCLEOTIDE SEQUENCE [LARGE SCALE GENOMIC DNA]</scope>
    <source>
        <strain evidence="3 4">UMTAT08</strain>
    </source>
</reference>
<dbReference type="OrthoDB" id="9807486at2"/>